<sequence>MHATGWILDTPAITFFAHADPYAQAVVWAAVEQGATLLVPSTALALACATAPSSVHDAIGVLLDLPVTVIDPLDRSRASDVGVLLAEADEPDEALTDWTALAVAHVVAACRVRGWAAITDGTARVHALDPRIEVKLLRRRS</sequence>
<dbReference type="Proteomes" id="UP001519332">
    <property type="component" value="Unassembled WGS sequence"/>
</dbReference>
<dbReference type="RefSeq" id="WP_209644479.1">
    <property type="nucleotide sequence ID" value="NZ_JAGINW010000001.1"/>
</dbReference>
<evidence type="ECO:0000313" key="1">
    <source>
        <dbReference type="EMBL" id="MBP2327550.1"/>
    </source>
</evidence>
<accession>A0ABS4TT19</accession>
<evidence type="ECO:0000313" key="2">
    <source>
        <dbReference type="Proteomes" id="UP001519332"/>
    </source>
</evidence>
<name>A0ABS4TT19_9PSEU</name>
<dbReference type="EMBL" id="JAGINW010000001">
    <property type="protein sequence ID" value="MBP2327550.1"/>
    <property type="molecule type" value="Genomic_DNA"/>
</dbReference>
<comment type="caution">
    <text evidence="1">The sequence shown here is derived from an EMBL/GenBank/DDBJ whole genome shotgun (WGS) entry which is preliminary data.</text>
</comment>
<organism evidence="1 2">
    <name type="scientific">Kibdelosporangium banguiense</name>
    <dbReference type="NCBI Taxonomy" id="1365924"/>
    <lineage>
        <taxon>Bacteria</taxon>
        <taxon>Bacillati</taxon>
        <taxon>Actinomycetota</taxon>
        <taxon>Actinomycetes</taxon>
        <taxon>Pseudonocardiales</taxon>
        <taxon>Pseudonocardiaceae</taxon>
        <taxon>Kibdelosporangium</taxon>
    </lineage>
</organism>
<protein>
    <recommendedName>
        <fullName evidence="3">PIN domain-containing protein</fullName>
    </recommendedName>
</protein>
<gene>
    <name evidence="1" type="ORF">JOF56_007935</name>
</gene>
<evidence type="ECO:0008006" key="3">
    <source>
        <dbReference type="Google" id="ProtNLM"/>
    </source>
</evidence>
<proteinExistence type="predicted"/>
<reference evidence="1 2" key="1">
    <citation type="submission" date="2021-03" db="EMBL/GenBank/DDBJ databases">
        <title>Sequencing the genomes of 1000 actinobacteria strains.</title>
        <authorList>
            <person name="Klenk H.-P."/>
        </authorList>
    </citation>
    <scope>NUCLEOTIDE SEQUENCE [LARGE SCALE GENOMIC DNA]</scope>
    <source>
        <strain evidence="1 2">DSM 46670</strain>
    </source>
</reference>
<keyword evidence="2" id="KW-1185">Reference proteome</keyword>